<organism evidence="1 2">
    <name type="scientific">Laspinema olomoucense D3b</name>
    <dbReference type="NCBI Taxonomy" id="2953688"/>
    <lineage>
        <taxon>Bacteria</taxon>
        <taxon>Bacillati</taxon>
        <taxon>Cyanobacteriota</taxon>
        <taxon>Cyanophyceae</taxon>
        <taxon>Oscillatoriophycideae</taxon>
        <taxon>Oscillatoriales</taxon>
        <taxon>Laspinemataceae</taxon>
        <taxon>Laspinema</taxon>
        <taxon>Laspinema olomoucense</taxon>
    </lineage>
</organism>
<gene>
    <name evidence="1" type="ORF">NG792_28355</name>
</gene>
<keyword evidence="2" id="KW-1185">Reference proteome</keyword>
<proteinExistence type="predicted"/>
<dbReference type="Proteomes" id="UP001525961">
    <property type="component" value="Unassembled WGS sequence"/>
</dbReference>
<name>A0ABT2NG07_9CYAN</name>
<dbReference type="EMBL" id="JAMXFA010000086">
    <property type="protein sequence ID" value="MCT7981640.1"/>
    <property type="molecule type" value="Genomic_DNA"/>
</dbReference>
<sequence length="219" mass="25473">MRHLNFRIDEAGEFRSLDGFNRDKILTRALIGDSTATLKFPEVQWLFADYANYTVPGLPINDRELIRALDLVSPRCDRVFLFPATEMHGAIKLEEITRVKSLPWEERFLEYQGDDRYCVGNLHYLQVTGGDMDVLLVNYLEIIAGILEKYPNVYLVPIVNKFLGVKIRYAFRAYAELQKLERCLQLDWLDPNNSELWADVHGHLSRLGWTKLKPQLDEV</sequence>
<reference evidence="1 2" key="1">
    <citation type="journal article" date="2022" name="Front. Microbiol.">
        <title>High genomic differentiation and limited gene flow indicate recent cryptic speciation within the genus Laspinema (cyanobacteria).</title>
        <authorList>
            <person name="Stanojkovic A."/>
            <person name="Skoupy S."/>
            <person name="Skaloud P."/>
            <person name="Dvorak P."/>
        </authorList>
    </citation>
    <scope>NUCLEOTIDE SEQUENCE [LARGE SCALE GENOMIC DNA]</scope>
    <source>
        <strain evidence="1 2">D3b</strain>
    </source>
</reference>
<comment type="caution">
    <text evidence="1">The sequence shown here is derived from an EMBL/GenBank/DDBJ whole genome shotgun (WGS) entry which is preliminary data.</text>
</comment>
<accession>A0ABT2NG07</accession>
<evidence type="ECO:0000313" key="1">
    <source>
        <dbReference type="EMBL" id="MCT7981640.1"/>
    </source>
</evidence>
<dbReference type="RefSeq" id="WP_261237787.1">
    <property type="nucleotide sequence ID" value="NZ_JAMXFA010000086.1"/>
</dbReference>
<protein>
    <submittedName>
        <fullName evidence="1">Uncharacterized protein</fullName>
    </submittedName>
</protein>
<evidence type="ECO:0000313" key="2">
    <source>
        <dbReference type="Proteomes" id="UP001525961"/>
    </source>
</evidence>